<dbReference type="EMBL" id="SPHZ02000006">
    <property type="protein sequence ID" value="KAF0914286.1"/>
    <property type="molecule type" value="Genomic_DNA"/>
</dbReference>
<gene>
    <name evidence="2" type="ORF">E2562_027845</name>
</gene>
<name>A0A6G1DPB8_9ORYZ</name>
<keyword evidence="3" id="KW-1185">Reference proteome</keyword>
<proteinExistence type="predicted"/>
<protein>
    <submittedName>
        <fullName evidence="2">Uncharacterized protein</fullName>
    </submittedName>
</protein>
<comment type="caution">
    <text evidence="2">The sequence shown here is derived from an EMBL/GenBank/DDBJ whole genome shotgun (WGS) entry which is preliminary data.</text>
</comment>
<evidence type="ECO:0000313" key="2">
    <source>
        <dbReference type="EMBL" id="KAF0914286.1"/>
    </source>
</evidence>
<evidence type="ECO:0000256" key="1">
    <source>
        <dbReference type="SAM" id="MobiDB-lite"/>
    </source>
</evidence>
<dbReference type="Proteomes" id="UP000479710">
    <property type="component" value="Unassembled WGS sequence"/>
</dbReference>
<feature type="region of interest" description="Disordered" evidence="1">
    <location>
        <begin position="28"/>
        <end position="57"/>
    </location>
</feature>
<sequence>MPTLGIGAAVEDGAMQLTESATDDWKLRTRYGGRKPPPTTGDRGPMATVVGNGGLGGERTRRQRLELVGHECAGSMAMTGVPG</sequence>
<reference evidence="2 3" key="1">
    <citation type="submission" date="2019-11" db="EMBL/GenBank/DDBJ databases">
        <title>Whole genome sequence of Oryza granulata.</title>
        <authorList>
            <person name="Li W."/>
        </authorList>
    </citation>
    <scope>NUCLEOTIDE SEQUENCE [LARGE SCALE GENOMIC DNA]</scope>
    <source>
        <strain evidence="3">cv. Menghai</strain>
        <tissue evidence="2">Leaf</tissue>
    </source>
</reference>
<organism evidence="2 3">
    <name type="scientific">Oryza meyeriana var. granulata</name>
    <dbReference type="NCBI Taxonomy" id="110450"/>
    <lineage>
        <taxon>Eukaryota</taxon>
        <taxon>Viridiplantae</taxon>
        <taxon>Streptophyta</taxon>
        <taxon>Embryophyta</taxon>
        <taxon>Tracheophyta</taxon>
        <taxon>Spermatophyta</taxon>
        <taxon>Magnoliopsida</taxon>
        <taxon>Liliopsida</taxon>
        <taxon>Poales</taxon>
        <taxon>Poaceae</taxon>
        <taxon>BOP clade</taxon>
        <taxon>Oryzoideae</taxon>
        <taxon>Oryzeae</taxon>
        <taxon>Oryzinae</taxon>
        <taxon>Oryza</taxon>
        <taxon>Oryza meyeriana</taxon>
    </lineage>
</organism>
<dbReference type="AlphaFoldDB" id="A0A6G1DPB8"/>
<accession>A0A6G1DPB8</accession>
<evidence type="ECO:0000313" key="3">
    <source>
        <dbReference type="Proteomes" id="UP000479710"/>
    </source>
</evidence>